<dbReference type="InterPro" id="IPR002401">
    <property type="entry name" value="Cyt_P450_E_grp-I"/>
</dbReference>
<proteinExistence type="inferred from homology"/>
<keyword evidence="8 11" id="KW-0408">Iron</keyword>
<dbReference type="GO" id="GO:0016705">
    <property type="term" value="F:oxidoreductase activity, acting on paired donors, with incorporation or reduction of molecular oxygen"/>
    <property type="evidence" value="ECO:0007669"/>
    <property type="project" value="InterPro"/>
</dbReference>
<gene>
    <name evidence="14" type="ORF">RJ641_012378</name>
</gene>
<comment type="caution">
    <text evidence="14">The sequence shown here is derived from an EMBL/GenBank/DDBJ whole genome shotgun (WGS) entry which is preliminary data.</text>
</comment>
<dbReference type="PRINTS" id="PR00385">
    <property type="entry name" value="P450"/>
</dbReference>
<keyword evidence="9 12" id="KW-0503">Monooxygenase</keyword>
<dbReference type="SUPFAM" id="SSF48264">
    <property type="entry name" value="Cytochrome P450"/>
    <property type="match status" value="1"/>
</dbReference>
<dbReference type="InterPro" id="IPR050665">
    <property type="entry name" value="Cytochrome_P450_Monooxygen"/>
</dbReference>
<keyword evidence="5 11" id="KW-0479">Metal-binding</keyword>
<keyword evidence="15" id="KW-1185">Reference proteome</keyword>
<comment type="cofactor">
    <cofactor evidence="11">
        <name>heme</name>
        <dbReference type="ChEBI" id="CHEBI:30413"/>
    </cofactor>
</comment>
<evidence type="ECO:0000256" key="3">
    <source>
        <dbReference type="ARBA" id="ARBA00022617"/>
    </source>
</evidence>
<evidence type="ECO:0000313" key="15">
    <source>
        <dbReference type="Proteomes" id="UP001370490"/>
    </source>
</evidence>
<dbReference type="PANTHER" id="PTHR24282:SF20">
    <property type="entry name" value="CYTOCHROME P450 CYP749A22-LIKE"/>
    <property type="match status" value="1"/>
</dbReference>
<comment type="similarity">
    <text evidence="2 12">Belongs to the cytochrome P450 family.</text>
</comment>
<keyword evidence="3 11" id="KW-0349">Heme</keyword>
<dbReference type="InterPro" id="IPR001128">
    <property type="entry name" value="Cyt_P450"/>
</dbReference>
<comment type="subcellular location">
    <subcellularLocation>
        <location evidence="1">Membrane</location>
    </subcellularLocation>
</comment>
<name>A0AAN8Z267_9MAGN</name>
<keyword evidence="7 12" id="KW-0560">Oxidoreductase</keyword>
<feature type="binding site" description="axial binding residue" evidence="11">
    <location>
        <position position="468"/>
    </location>
    <ligand>
        <name>heme</name>
        <dbReference type="ChEBI" id="CHEBI:30413"/>
    </ligand>
    <ligandPart>
        <name>Fe</name>
        <dbReference type="ChEBI" id="CHEBI:18248"/>
    </ligandPart>
</feature>
<evidence type="ECO:0000256" key="11">
    <source>
        <dbReference type="PIRSR" id="PIRSR602401-1"/>
    </source>
</evidence>
<dbReference type="Proteomes" id="UP001370490">
    <property type="component" value="Unassembled WGS sequence"/>
</dbReference>
<protein>
    <submittedName>
        <fullName evidence="14">Cytochrome P450</fullName>
    </submittedName>
</protein>
<evidence type="ECO:0000256" key="2">
    <source>
        <dbReference type="ARBA" id="ARBA00010617"/>
    </source>
</evidence>
<dbReference type="Gene3D" id="1.10.630.10">
    <property type="entry name" value="Cytochrome P450"/>
    <property type="match status" value="1"/>
</dbReference>
<organism evidence="14 15">
    <name type="scientific">Dillenia turbinata</name>
    <dbReference type="NCBI Taxonomy" id="194707"/>
    <lineage>
        <taxon>Eukaryota</taxon>
        <taxon>Viridiplantae</taxon>
        <taxon>Streptophyta</taxon>
        <taxon>Embryophyta</taxon>
        <taxon>Tracheophyta</taxon>
        <taxon>Spermatophyta</taxon>
        <taxon>Magnoliopsida</taxon>
        <taxon>eudicotyledons</taxon>
        <taxon>Gunneridae</taxon>
        <taxon>Pentapetalae</taxon>
        <taxon>Dilleniales</taxon>
        <taxon>Dilleniaceae</taxon>
        <taxon>Dillenia</taxon>
    </lineage>
</organism>
<dbReference type="GO" id="GO:0020037">
    <property type="term" value="F:heme binding"/>
    <property type="evidence" value="ECO:0007669"/>
    <property type="project" value="InterPro"/>
</dbReference>
<dbReference type="GO" id="GO:0005506">
    <property type="term" value="F:iron ion binding"/>
    <property type="evidence" value="ECO:0007669"/>
    <property type="project" value="InterPro"/>
</dbReference>
<dbReference type="PROSITE" id="PS00086">
    <property type="entry name" value="CYTOCHROME_P450"/>
    <property type="match status" value="1"/>
</dbReference>
<evidence type="ECO:0000313" key="14">
    <source>
        <dbReference type="EMBL" id="KAK6921871.1"/>
    </source>
</evidence>
<evidence type="ECO:0000256" key="7">
    <source>
        <dbReference type="ARBA" id="ARBA00023002"/>
    </source>
</evidence>
<evidence type="ECO:0000256" key="9">
    <source>
        <dbReference type="ARBA" id="ARBA00023033"/>
    </source>
</evidence>
<evidence type="ECO:0000256" key="4">
    <source>
        <dbReference type="ARBA" id="ARBA00022692"/>
    </source>
</evidence>
<evidence type="ECO:0000256" key="5">
    <source>
        <dbReference type="ARBA" id="ARBA00022723"/>
    </source>
</evidence>
<reference evidence="14 15" key="1">
    <citation type="submission" date="2023-12" db="EMBL/GenBank/DDBJ databases">
        <title>A high-quality genome assembly for Dillenia turbinata (Dilleniales).</title>
        <authorList>
            <person name="Chanderbali A."/>
        </authorList>
    </citation>
    <scope>NUCLEOTIDE SEQUENCE [LARGE SCALE GENOMIC DNA]</scope>
    <source>
        <strain evidence="14">LSX21</strain>
        <tissue evidence="14">Leaf</tissue>
    </source>
</reference>
<evidence type="ECO:0000256" key="1">
    <source>
        <dbReference type="ARBA" id="ARBA00004370"/>
    </source>
</evidence>
<evidence type="ECO:0000256" key="8">
    <source>
        <dbReference type="ARBA" id="ARBA00023004"/>
    </source>
</evidence>
<keyword evidence="10 13" id="KW-0472">Membrane</keyword>
<evidence type="ECO:0000256" key="12">
    <source>
        <dbReference type="RuleBase" id="RU000461"/>
    </source>
</evidence>
<evidence type="ECO:0000256" key="6">
    <source>
        <dbReference type="ARBA" id="ARBA00022989"/>
    </source>
</evidence>
<dbReference type="PANTHER" id="PTHR24282">
    <property type="entry name" value="CYTOCHROME P450 FAMILY MEMBER"/>
    <property type="match status" value="1"/>
</dbReference>
<dbReference type="InterPro" id="IPR017972">
    <property type="entry name" value="Cyt_P450_CS"/>
</dbReference>
<evidence type="ECO:0000256" key="13">
    <source>
        <dbReference type="SAM" id="Phobius"/>
    </source>
</evidence>
<keyword evidence="4 13" id="KW-0812">Transmembrane</keyword>
<dbReference type="InterPro" id="IPR036396">
    <property type="entry name" value="Cyt_P450_sf"/>
</dbReference>
<dbReference type="PRINTS" id="PR00463">
    <property type="entry name" value="EP450I"/>
</dbReference>
<dbReference type="EMBL" id="JBAMMX010000019">
    <property type="protein sequence ID" value="KAK6921871.1"/>
    <property type="molecule type" value="Genomic_DNA"/>
</dbReference>
<dbReference type="GO" id="GO:0016020">
    <property type="term" value="C:membrane"/>
    <property type="evidence" value="ECO:0007669"/>
    <property type="project" value="UniProtKB-SubCell"/>
</dbReference>
<accession>A0AAN8Z267</accession>
<dbReference type="AlphaFoldDB" id="A0AAN8Z267"/>
<feature type="transmembrane region" description="Helical" evidence="13">
    <location>
        <begin position="16"/>
        <end position="36"/>
    </location>
</feature>
<sequence length="520" mass="59496">MIKAVMDALDYRNAPTIFFILCILILYFLLNLLKFLNKVWWTPLRIQHLMSLQGIKGPPYKFLFGNTTEIHKMRTSSMQSPMELSHDIFPRIHPHVSAWTKLYGKNFLYWRGPQPQLVITEPELVREIFSGKEKAKSDGYAKKLIGDGLPRANGEKWSKKRKLAVHSFNGDHLKGMIGAMIVSVKMMLDGWREHEGREIEVYEEFRVLTSEVISRTAFGSSYLDGKTIFETMTMLAVIISRNRYTTQFPVIRKLFKSKDDVTAEKLDQDIRCSILEIIKSREKKLMAGEINNYGSEFLVSLMKAYHETDETKRITEDDVIDECKTFYLAGHETTTSLLSWTMLLLAMYPDWQEKVRKEVLELFGEQDPTAEGIARLNIMSMIINESLRLYPPIASIQRRVKRGTTVKNITFPADMDIFVQPLSVHSNPQAWGEDAHLFKPERFAEGVAKATGNNMAAFLAFGWGPRTCVGLNFAVNEAKIALSMIMQRYTFTLSPTYVHSPVHVLTILPELGVQVVLHAN</sequence>
<dbReference type="Pfam" id="PF00067">
    <property type="entry name" value="p450"/>
    <property type="match status" value="1"/>
</dbReference>
<dbReference type="GO" id="GO:0004497">
    <property type="term" value="F:monooxygenase activity"/>
    <property type="evidence" value="ECO:0007669"/>
    <property type="project" value="UniProtKB-KW"/>
</dbReference>
<keyword evidence="6 13" id="KW-1133">Transmembrane helix</keyword>
<evidence type="ECO:0000256" key="10">
    <source>
        <dbReference type="ARBA" id="ARBA00023136"/>
    </source>
</evidence>